<organism evidence="2 3">
    <name type="scientific">Paenibacillus enshidis</name>
    <dbReference type="NCBI Taxonomy" id="1458439"/>
    <lineage>
        <taxon>Bacteria</taxon>
        <taxon>Bacillati</taxon>
        <taxon>Bacillota</taxon>
        <taxon>Bacilli</taxon>
        <taxon>Bacillales</taxon>
        <taxon>Paenibacillaceae</taxon>
        <taxon>Paenibacillus</taxon>
    </lineage>
</organism>
<evidence type="ECO:0000256" key="1">
    <source>
        <dbReference type="SAM" id="MobiDB-lite"/>
    </source>
</evidence>
<dbReference type="RefSeq" id="WP_375354153.1">
    <property type="nucleotide sequence ID" value="NZ_JBHHMI010000004.1"/>
</dbReference>
<sequence length="86" mass="10407">MLSKEGEKRLPRKGGREADKMAKGDELVRYITEQVVKYIELPRDVRRARRMERESWRTRWFGMLPFSFSMWLKSSRSEDRKQKAGR</sequence>
<dbReference type="InterPro" id="IPR025622">
    <property type="entry name" value="YqzE"/>
</dbReference>
<dbReference type="Pfam" id="PF14038">
    <property type="entry name" value="YqzE"/>
    <property type="match status" value="1"/>
</dbReference>
<dbReference type="Proteomes" id="UP001580346">
    <property type="component" value="Unassembled WGS sequence"/>
</dbReference>
<proteinExistence type="predicted"/>
<protein>
    <submittedName>
        <fullName evidence="2">YqzE family protein</fullName>
    </submittedName>
</protein>
<reference evidence="2 3" key="1">
    <citation type="submission" date="2024-09" db="EMBL/GenBank/DDBJ databases">
        <title>Paenibacillus zeirhizospherea sp. nov., isolated from surface of the maize (Zea mays) roots in a horticulture field, Hungary.</title>
        <authorList>
            <person name="Marton D."/>
            <person name="Farkas M."/>
            <person name="Bedics A."/>
            <person name="Toth E."/>
            <person name="Tancsics A."/>
            <person name="Boka K."/>
            <person name="Maroti G."/>
            <person name="Kriszt B."/>
            <person name="Cserhati M."/>
        </authorList>
    </citation>
    <scope>NUCLEOTIDE SEQUENCE [LARGE SCALE GENOMIC DNA]</scope>
    <source>
        <strain evidence="2 3">KCTC 33519</strain>
    </source>
</reference>
<gene>
    <name evidence="2" type="ORF">ACE41H_06490</name>
</gene>
<name>A0ABV5AQE1_9BACL</name>
<accession>A0ABV5AQE1</accession>
<comment type="caution">
    <text evidence="2">The sequence shown here is derived from an EMBL/GenBank/DDBJ whole genome shotgun (WGS) entry which is preliminary data.</text>
</comment>
<evidence type="ECO:0000313" key="3">
    <source>
        <dbReference type="Proteomes" id="UP001580346"/>
    </source>
</evidence>
<keyword evidence="3" id="KW-1185">Reference proteome</keyword>
<evidence type="ECO:0000313" key="2">
    <source>
        <dbReference type="EMBL" id="MFB5266432.1"/>
    </source>
</evidence>
<feature type="region of interest" description="Disordered" evidence="1">
    <location>
        <begin position="1"/>
        <end position="20"/>
    </location>
</feature>
<dbReference type="EMBL" id="JBHHMI010000004">
    <property type="protein sequence ID" value="MFB5266432.1"/>
    <property type="molecule type" value="Genomic_DNA"/>
</dbReference>